<reference evidence="2" key="1">
    <citation type="journal article" date="2021" name="Proc. Natl. Acad. Sci. U.S.A.">
        <title>A Catalog of Tens of Thousands of Viruses from Human Metagenomes Reveals Hidden Associations with Chronic Diseases.</title>
        <authorList>
            <person name="Tisza M.J."/>
            <person name="Buck C.B."/>
        </authorList>
    </citation>
    <scope>NUCLEOTIDE SEQUENCE</scope>
    <source>
        <strain evidence="2">CtQCU10</strain>
    </source>
</reference>
<dbReference type="Pfam" id="PF05133">
    <property type="entry name" value="SPP1_portal"/>
    <property type="match status" value="1"/>
</dbReference>
<organism evidence="2">
    <name type="scientific">Siphoviridae sp. ctQCU10</name>
    <dbReference type="NCBI Taxonomy" id="2823579"/>
    <lineage>
        <taxon>Viruses</taxon>
        <taxon>Duplodnaviria</taxon>
        <taxon>Heunggongvirae</taxon>
        <taxon>Uroviricota</taxon>
        <taxon>Caudoviricetes</taxon>
    </lineage>
</organism>
<feature type="region of interest" description="Disordered" evidence="1">
    <location>
        <begin position="418"/>
        <end position="456"/>
    </location>
</feature>
<protein>
    <submittedName>
        <fullName evidence="2">PORTAL PROTEIN</fullName>
    </submittedName>
</protein>
<dbReference type="InterPro" id="IPR021145">
    <property type="entry name" value="Portal_protein_SPP1_Gp6-like"/>
</dbReference>
<dbReference type="NCBIfam" id="TIGR01538">
    <property type="entry name" value="portal_SPP1"/>
    <property type="match status" value="1"/>
</dbReference>
<dbReference type="EMBL" id="BK014668">
    <property type="protein sequence ID" value="DAD67124.1"/>
    <property type="molecule type" value="Genomic_DNA"/>
</dbReference>
<evidence type="ECO:0000313" key="2">
    <source>
        <dbReference type="EMBL" id="DAD67124.1"/>
    </source>
</evidence>
<dbReference type="InterPro" id="IPR006428">
    <property type="entry name" value="Portal_SPP1-type"/>
</dbReference>
<sequence length="456" mass="50877">MRVHTTKEVLDPQDIADILQRHERDFVSHVLELKDYYAGKHKILTKEQRSVSAPNNKIVANYCEYITNMSTGFFMGQPVAYSSVSGDTDAVSALQDVFRYNDEADGNLRLAAEASITGAAYEVLYVDAEAEIRFCAVPSEEVILVLDATLEENLIAAIRRYRVVSLDGSTYNDYVDVYDAHSVTSYDYTADKLIQNSAPVPHYFDGVPVIEYPNNDARRGDFEGIMTLVDAYNKAQSLTLDDMEDFTDAYLVLKGMGGMTGEDAAELRRNKMMTLDEGGSAEWLIKNLNDTYIENIKTRLQNDIHKFSAIPDMSDDAFAGNTSGVAIKYKLIGLEQVRSRKERGFKKGLQRRIELIAGMLKTKSKADIDFRDIEITFTANIPANNQEQADIVKTLYGLVSQKRLLSLLPFVTDPAEELEELKKEQEENDYGIGAGAHGEDEGDTDGEVLEKAAGRT</sequence>
<accession>A0A8S5LAU0</accession>
<evidence type="ECO:0000256" key="1">
    <source>
        <dbReference type="SAM" id="MobiDB-lite"/>
    </source>
</evidence>
<name>A0A8S5LAU0_9CAUD</name>
<proteinExistence type="predicted"/>